<dbReference type="InterPro" id="IPR052344">
    <property type="entry name" value="Transposase-related"/>
</dbReference>
<evidence type="ECO:0000259" key="2">
    <source>
        <dbReference type="Pfam" id="PF03050"/>
    </source>
</evidence>
<dbReference type="EMBL" id="AP012160">
    <property type="protein sequence ID" value="BAK86032.1"/>
    <property type="molecule type" value="Genomic_DNA"/>
</dbReference>
<organism evidence="4 5">
    <name type="scientific">Komagataeibacter medellinensis (strain NBRC 3288 / BCRC 11682 / LMG 1693 / Kondo 51)</name>
    <name type="common">Gluconacetobacter medellinensis</name>
    <dbReference type="NCBI Taxonomy" id="634177"/>
    <lineage>
        <taxon>Bacteria</taxon>
        <taxon>Pseudomonadati</taxon>
        <taxon>Pseudomonadota</taxon>
        <taxon>Alphaproteobacteria</taxon>
        <taxon>Acetobacterales</taxon>
        <taxon>Acetobacteraceae</taxon>
        <taxon>Komagataeibacter</taxon>
    </lineage>
</organism>
<reference evidence="4 5" key="1">
    <citation type="journal article" date="2011" name="J. Bacteriol.">
        <title>Complete genome sequence of NBRC 3288, a unique cellulose-nonproducing strain of Gluconacetobacter xylinus isolated from vinegar.</title>
        <authorList>
            <person name="Ogino H."/>
            <person name="Azuma Y."/>
            <person name="Hosoyama A."/>
            <person name="Nakazawa H."/>
            <person name="Matsutani M."/>
            <person name="Hasegawa A."/>
            <person name="Otsuyama K."/>
            <person name="Matsushita K."/>
            <person name="Fujita N."/>
            <person name="Shirai M."/>
        </authorList>
    </citation>
    <scope>NUCLEOTIDE SEQUENCE [LARGE SCALE GENOMIC DNA]</scope>
    <source>
        <strain evidence="5">NBRC 3288 / BCRC 11682 / LMG 1693</strain>
        <plasmid evidence="4 5">pGXY010</plasmid>
    </source>
</reference>
<feature type="compositionally biased region" description="Polar residues" evidence="1">
    <location>
        <begin position="265"/>
        <end position="276"/>
    </location>
</feature>
<proteinExistence type="predicted"/>
<dbReference type="InterPro" id="IPR004291">
    <property type="entry name" value="Transposase_IS66_central"/>
</dbReference>
<evidence type="ECO:0000259" key="3">
    <source>
        <dbReference type="Pfam" id="PF13005"/>
    </source>
</evidence>
<feature type="region of interest" description="Disordered" evidence="1">
    <location>
        <begin position="1"/>
        <end position="35"/>
    </location>
</feature>
<evidence type="ECO:0000256" key="1">
    <source>
        <dbReference type="SAM" id="MobiDB-lite"/>
    </source>
</evidence>
<sequence length="286" mass="31227">MAEDDPANGSETAIPVTDPGPQRHAGRRPLPSDLPRERVVIPAPAQCPCCGSARLTKLGESITETLEVIPRRFRVIQTVREKFSCRDCETITQPPAPFHPLVRGRAGPHLLASVLVGKFAVHQPLNRQAAAFAREGIALDTSTLAAWFGYSRDRRGEHPATHLDGWSGIVQADAYAGYNALAKPGRQPAPATLAGCWAHARRGLFRLAELGRAPLAVEAVHRIDCLFKVERTINGVVPQQRAALRQQFSAPIVENLMEWMHDSCSRMSGKSPTPDSATRFPKVMLS</sequence>
<dbReference type="RefSeq" id="WP_014106822.1">
    <property type="nucleotide sequence ID" value="NC_016037.1"/>
</dbReference>
<dbReference type="PANTHER" id="PTHR33678">
    <property type="entry name" value="BLL1576 PROTEIN"/>
    <property type="match status" value="1"/>
</dbReference>
<dbReference type="KEGG" id="gxy:GLX_28780"/>
<feature type="domain" description="Transposase IS66 zinc-finger binding" evidence="3">
    <location>
        <begin position="45"/>
        <end position="89"/>
    </location>
</feature>
<protein>
    <submittedName>
        <fullName evidence="4">Transposase</fullName>
    </submittedName>
</protein>
<feature type="domain" description="Transposase IS66 central" evidence="2">
    <location>
        <begin position="146"/>
        <end position="273"/>
    </location>
</feature>
<dbReference type="Pfam" id="PF03050">
    <property type="entry name" value="DDE_Tnp_IS66"/>
    <property type="match status" value="1"/>
</dbReference>
<dbReference type="eggNOG" id="COG4974">
    <property type="taxonomic scope" value="Bacteria"/>
</dbReference>
<dbReference type="HOGENOM" id="CLU_972489_0_0_5"/>
<dbReference type="InterPro" id="IPR024474">
    <property type="entry name" value="Znf_dom_IS66"/>
</dbReference>
<accession>G2I7Y9</accession>
<evidence type="ECO:0000313" key="4">
    <source>
        <dbReference type="EMBL" id="BAK86032.1"/>
    </source>
</evidence>
<feature type="region of interest" description="Disordered" evidence="1">
    <location>
        <begin position="265"/>
        <end position="286"/>
    </location>
</feature>
<dbReference type="Proteomes" id="UP000009044">
    <property type="component" value="Plasmid pGXY010"/>
</dbReference>
<dbReference type="PATRIC" id="fig|634177.7.peg.3192"/>
<dbReference type="PANTHER" id="PTHR33678:SF1">
    <property type="entry name" value="BLL1576 PROTEIN"/>
    <property type="match status" value="1"/>
</dbReference>
<dbReference type="Pfam" id="PF13005">
    <property type="entry name" value="zf-IS66"/>
    <property type="match status" value="1"/>
</dbReference>
<keyword evidence="4" id="KW-0614">Plasmid</keyword>
<geneLocation type="plasmid" evidence="4 5">
    <name>pGXY010</name>
</geneLocation>
<gene>
    <name evidence="4" type="ordered locus">GLX_28780</name>
</gene>
<evidence type="ECO:0000313" key="5">
    <source>
        <dbReference type="Proteomes" id="UP000009044"/>
    </source>
</evidence>
<name>G2I7Y9_KOMMN</name>
<dbReference type="AlphaFoldDB" id="G2I7Y9"/>